<evidence type="ECO:0000259" key="4">
    <source>
        <dbReference type="PROSITE" id="PS51898"/>
    </source>
</evidence>
<gene>
    <name evidence="5" type="ORF">M123_4891</name>
</gene>
<dbReference type="AlphaFoldDB" id="A0A016AWH8"/>
<feature type="domain" description="Tyr recombinase" evidence="4">
    <location>
        <begin position="206"/>
        <end position="376"/>
    </location>
</feature>
<dbReference type="GO" id="GO:0003677">
    <property type="term" value="F:DNA binding"/>
    <property type="evidence" value="ECO:0007669"/>
    <property type="project" value="UniProtKB-KW"/>
</dbReference>
<evidence type="ECO:0000256" key="2">
    <source>
        <dbReference type="ARBA" id="ARBA00023125"/>
    </source>
</evidence>
<dbReference type="Pfam" id="PF00589">
    <property type="entry name" value="Phage_integrase"/>
    <property type="match status" value="1"/>
</dbReference>
<dbReference type="InterPro" id="IPR011010">
    <property type="entry name" value="DNA_brk_join_enz"/>
</dbReference>
<evidence type="ECO:0000313" key="6">
    <source>
        <dbReference type="Proteomes" id="UP000020938"/>
    </source>
</evidence>
<dbReference type="Proteomes" id="UP000020938">
    <property type="component" value="Unassembled WGS sequence"/>
</dbReference>
<dbReference type="Gene3D" id="1.10.150.130">
    <property type="match status" value="1"/>
</dbReference>
<comment type="caution">
    <text evidence="5">The sequence shown here is derived from an EMBL/GenBank/DDBJ whole genome shotgun (WGS) entry which is preliminary data.</text>
</comment>
<protein>
    <submittedName>
        <fullName evidence="5">Phage integrase family protein</fullName>
    </submittedName>
</protein>
<dbReference type="InterPro" id="IPR002104">
    <property type="entry name" value="Integrase_catalytic"/>
</dbReference>
<evidence type="ECO:0000256" key="3">
    <source>
        <dbReference type="ARBA" id="ARBA00023172"/>
    </source>
</evidence>
<reference evidence="5 6" key="1">
    <citation type="submission" date="2014-02" db="EMBL/GenBank/DDBJ databases">
        <authorList>
            <person name="Sears C."/>
            <person name="Carroll K."/>
            <person name="Sack B.R."/>
            <person name="Qadri F."/>
            <person name="Myers L.L."/>
            <person name="Chung G.-T."/>
            <person name="Escheverria P."/>
            <person name="Fraser C.M."/>
            <person name="Sadzewicz L."/>
            <person name="Shefchek K.A."/>
            <person name="Tallon L."/>
            <person name="Das S.P."/>
            <person name="Daugherty S."/>
            <person name="Mongodin E.F."/>
        </authorList>
    </citation>
    <scope>NUCLEOTIDE SEQUENCE [LARGE SCALE GENOMIC DNA]</scope>
    <source>
        <strain evidence="5 6">3976T8</strain>
    </source>
</reference>
<dbReference type="GO" id="GO:0006310">
    <property type="term" value="P:DNA recombination"/>
    <property type="evidence" value="ECO:0007669"/>
    <property type="project" value="UniProtKB-KW"/>
</dbReference>
<dbReference type="InterPro" id="IPR025269">
    <property type="entry name" value="SAM-like_dom"/>
</dbReference>
<dbReference type="GO" id="GO:0015074">
    <property type="term" value="P:DNA integration"/>
    <property type="evidence" value="ECO:0007669"/>
    <property type="project" value="InterPro"/>
</dbReference>
<dbReference type="InterPro" id="IPR035386">
    <property type="entry name" value="Arm-DNA-bind_5"/>
</dbReference>
<comment type="similarity">
    <text evidence="1">Belongs to the 'phage' integrase family.</text>
</comment>
<dbReference type="PATRIC" id="fig|1339314.3.peg.206"/>
<dbReference type="SUPFAM" id="SSF56349">
    <property type="entry name" value="DNA breaking-rejoining enzymes"/>
    <property type="match status" value="1"/>
</dbReference>
<proteinExistence type="inferred from homology"/>
<dbReference type="Gene3D" id="1.10.443.10">
    <property type="entry name" value="Intergrase catalytic core"/>
    <property type="match status" value="1"/>
</dbReference>
<keyword evidence="2" id="KW-0238">DNA-binding</keyword>
<dbReference type="PROSITE" id="PS51898">
    <property type="entry name" value="TYR_RECOMBINASE"/>
    <property type="match status" value="1"/>
</dbReference>
<dbReference type="InterPro" id="IPR050090">
    <property type="entry name" value="Tyrosine_recombinase_XerCD"/>
</dbReference>
<dbReference type="CDD" id="cd01185">
    <property type="entry name" value="INTN1_C_like"/>
    <property type="match status" value="1"/>
</dbReference>
<dbReference type="PANTHER" id="PTHR30349">
    <property type="entry name" value="PHAGE INTEGRASE-RELATED"/>
    <property type="match status" value="1"/>
</dbReference>
<name>A0A016AWH8_BACFG</name>
<organism evidence="5 6">
    <name type="scientific">Bacteroides fragilis str. 3976T8</name>
    <dbReference type="NCBI Taxonomy" id="1339314"/>
    <lineage>
        <taxon>Bacteria</taxon>
        <taxon>Pseudomonadati</taxon>
        <taxon>Bacteroidota</taxon>
        <taxon>Bacteroidia</taxon>
        <taxon>Bacteroidales</taxon>
        <taxon>Bacteroidaceae</taxon>
        <taxon>Bacteroides</taxon>
    </lineage>
</organism>
<dbReference type="InterPro" id="IPR013762">
    <property type="entry name" value="Integrase-like_cat_sf"/>
</dbReference>
<accession>A0A016AWH8</accession>
<dbReference type="Pfam" id="PF13102">
    <property type="entry name" value="Phage_int_SAM_5"/>
    <property type="match status" value="1"/>
</dbReference>
<dbReference type="InterPro" id="IPR010998">
    <property type="entry name" value="Integrase_recombinase_N"/>
</dbReference>
<evidence type="ECO:0000313" key="5">
    <source>
        <dbReference type="EMBL" id="EXZ75775.1"/>
    </source>
</evidence>
<dbReference type="RefSeq" id="WP_032597418.1">
    <property type="nucleotide sequence ID" value="NZ_JGDS01000015.1"/>
</dbReference>
<dbReference type="PANTHER" id="PTHR30349:SF64">
    <property type="entry name" value="PROPHAGE INTEGRASE INTD-RELATED"/>
    <property type="match status" value="1"/>
</dbReference>
<dbReference type="EMBL" id="JGDS01000015">
    <property type="protein sequence ID" value="EXZ75775.1"/>
    <property type="molecule type" value="Genomic_DNA"/>
</dbReference>
<sequence length="383" mass="43544">MAANGKKTKLKEPVKVRTKKLADGSESYYLDIYVDGKRQYEFLKLYRLPEINARVREQNRATLAAVETIKSKRIIELTNNKAGLKNTSGRSKMLLSDWMRTFYEEQKRRGVRGVKLLGTVSNLVSTYIGKDKVRMGDIDKDFCVAFIRWLQSEYRTTWGNPLSPKSMSDYVGYFSTALNAAVRADIIPENPFMSLTPTERIKVPESKREFLTVDEIKALIATECPREDVKRAYLFACYCGLRLSDIYALRWRDLSKDGEQWRASVVMKKTTTPIFLPLSSQAMKWLPERGDAPDDGRVFDGLIAEPNINKVLAKWTKAAGITKKITYHTSRHTFATMMLTLGADLYTTSKLLGHSNVKTTQIYAKIVDSKKVEAVNLVDGVFD</sequence>
<dbReference type="Pfam" id="PF17293">
    <property type="entry name" value="Arm-DNA-bind_5"/>
    <property type="match status" value="1"/>
</dbReference>
<evidence type="ECO:0000256" key="1">
    <source>
        <dbReference type="ARBA" id="ARBA00008857"/>
    </source>
</evidence>
<keyword evidence="3" id="KW-0233">DNA recombination</keyword>